<dbReference type="Pfam" id="PF00251">
    <property type="entry name" value="Glyco_hydro_32N"/>
    <property type="match status" value="1"/>
</dbReference>
<protein>
    <recommendedName>
        <fullName evidence="2">beta-fructofuranosidase</fullName>
        <ecNumber evidence="2">3.2.1.26</ecNumber>
    </recommendedName>
</protein>
<dbReference type="AlphaFoldDB" id="A0A174SJJ5"/>
<dbReference type="GO" id="GO:0005975">
    <property type="term" value="P:carbohydrate metabolic process"/>
    <property type="evidence" value="ECO:0007669"/>
    <property type="project" value="InterPro"/>
</dbReference>
<keyword evidence="4 6" id="KW-0326">Glycosidase</keyword>
<dbReference type="EC" id="3.2.1.26" evidence="2"/>
<reference evidence="6 7" key="1">
    <citation type="submission" date="2015-09" db="EMBL/GenBank/DDBJ databases">
        <authorList>
            <consortium name="Pathogen Informatics"/>
        </authorList>
    </citation>
    <scope>NUCLEOTIDE SEQUENCE [LARGE SCALE GENOMIC DNA]</scope>
    <source>
        <strain evidence="6 7">2789STDY5834911</strain>
    </source>
</reference>
<dbReference type="InterPro" id="IPR051214">
    <property type="entry name" value="GH32_Enzymes"/>
</dbReference>
<evidence type="ECO:0000256" key="4">
    <source>
        <dbReference type="ARBA" id="ARBA00023295"/>
    </source>
</evidence>
<dbReference type="SMART" id="SM00640">
    <property type="entry name" value="Glyco_32"/>
    <property type="match status" value="1"/>
</dbReference>
<dbReference type="PANTHER" id="PTHR43101">
    <property type="entry name" value="BETA-FRUCTOSIDASE"/>
    <property type="match status" value="1"/>
</dbReference>
<gene>
    <name evidence="6" type="primary">bfrA_1</name>
    <name evidence="6" type="ORF">ERS852523_03434</name>
</gene>
<feature type="domain" description="Glycosyl hydrolase family 32 N-terminal" evidence="5">
    <location>
        <begin position="162"/>
        <end position="460"/>
    </location>
</feature>
<dbReference type="Gene3D" id="2.60.120.560">
    <property type="entry name" value="Exo-inulinase, domain 1"/>
    <property type="match status" value="1"/>
</dbReference>
<dbReference type="SUPFAM" id="SSF49899">
    <property type="entry name" value="Concanavalin A-like lectins/glucanases"/>
    <property type="match status" value="1"/>
</dbReference>
<evidence type="ECO:0000256" key="1">
    <source>
        <dbReference type="ARBA" id="ARBA00009902"/>
    </source>
</evidence>
<comment type="similarity">
    <text evidence="1">Belongs to the glycosyl hydrolase 32 family.</text>
</comment>
<name>A0A174SJJ5_9FIRM</name>
<dbReference type="InterPro" id="IPR023296">
    <property type="entry name" value="Glyco_hydro_beta-prop_sf"/>
</dbReference>
<sequence>MFRIVFHKVFIIHDKLCRQGLFYFNVYGTGTISIIYEDYYKYDKYQKGDLRMYTGNYECLELFVKPDEGKKGSVLLKNVKESTTETKELKHIYGNWIKFPVSRNTEYEISTQDCTITFAYLSECENIMENGICVLDTTDNYKEMNKEEFLRFIDTPYREQYHFSPVVNWNNDPNGLCWFKGYYHLFYQLNPFGQEWNNMYWGHAASKDLMHWTHLPVALEPQEEILDNLAIKGGAFSGSALPMGDEVYFYLTRHIGPQDDGWDTVQYQTMTKSSDMIHFEPEKEIIREKPEGTNYDFRDPKAIKIGKKYYIVLGACIDEKGTFLLYESEDAENWKYRCPLITEETKIRTIECPDFFPLDDKYVAMGAWMSHYDEYGRFQQCRYYVGDWNGDAIDVHTQQWVDFGSNCYAAQSFQHEDRRILIGWISDFYGEHIATEPGAYGSMTLPRELHVKNEHVYTKPVEEVYTLLGDTVYEGTGSEIKVGSISDNRYYASVSFEETGDFNILLGQDGDKSISLTAEGGKVFFKMTGVKSDKVQFVSSVEKCRNAEIFVDGRTTEVYLNDGEDAGTRLFYNSSSQGIFCLNSDKEAQVKICEMKSIWK</sequence>
<dbReference type="Gene3D" id="2.115.10.20">
    <property type="entry name" value="Glycosyl hydrolase domain, family 43"/>
    <property type="match status" value="1"/>
</dbReference>
<dbReference type="EMBL" id="CZAW01000049">
    <property type="protein sequence ID" value="CUP96097.1"/>
    <property type="molecule type" value="Genomic_DNA"/>
</dbReference>
<dbReference type="InterPro" id="IPR013320">
    <property type="entry name" value="ConA-like_dom_sf"/>
</dbReference>
<keyword evidence="3 6" id="KW-0378">Hydrolase</keyword>
<evidence type="ECO:0000256" key="3">
    <source>
        <dbReference type="ARBA" id="ARBA00022801"/>
    </source>
</evidence>
<organism evidence="6 7">
    <name type="scientific">Blautia wexlerae</name>
    <dbReference type="NCBI Taxonomy" id="418240"/>
    <lineage>
        <taxon>Bacteria</taxon>
        <taxon>Bacillati</taxon>
        <taxon>Bacillota</taxon>
        <taxon>Clostridia</taxon>
        <taxon>Lachnospirales</taxon>
        <taxon>Lachnospiraceae</taxon>
        <taxon>Blautia</taxon>
    </lineage>
</organism>
<evidence type="ECO:0000256" key="2">
    <source>
        <dbReference type="ARBA" id="ARBA00012758"/>
    </source>
</evidence>
<evidence type="ECO:0000313" key="7">
    <source>
        <dbReference type="Proteomes" id="UP000095712"/>
    </source>
</evidence>
<dbReference type="SUPFAM" id="SSF75005">
    <property type="entry name" value="Arabinanase/levansucrase/invertase"/>
    <property type="match status" value="1"/>
</dbReference>
<proteinExistence type="inferred from homology"/>
<dbReference type="GO" id="GO:0004564">
    <property type="term" value="F:beta-fructofuranosidase activity"/>
    <property type="evidence" value="ECO:0007669"/>
    <property type="project" value="UniProtKB-EC"/>
</dbReference>
<dbReference type="CDD" id="cd18625">
    <property type="entry name" value="GH32_BfrA-like"/>
    <property type="match status" value="1"/>
</dbReference>
<evidence type="ECO:0000313" key="6">
    <source>
        <dbReference type="EMBL" id="CUP96097.1"/>
    </source>
</evidence>
<dbReference type="InterPro" id="IPR001362">
    <property type="entry name" value="Glyco_hydro_32"/>
</dbReference>
<dbReference type="PANTHER" id="PTHR43101:SF1">
    <property type="entry name" value="BETA-FRUCTOSIDASE"/>
    <property type="match status" value="1"/>
</dbReference>
<accession>A0A174SJJ5</accession>
<dbReference type="InterPro" id="IPR013148">
    <property type="entry name" value="Glyco_hydro_32_N"/>
</dbReference>
<evidence type="ECO:0000259" key="5">
    <source>
        <dbReference type="Pfam" id="PF00251"/>
    </source>
</evidence>
<dbReference type="Proteomes" id="UP000095712">
    <property type="component" value="Unassembled WGS sequence"/>
</dbReference>